<dbReference type="AlphaFoldDB" id="A0A834N2N2"/>
<organism evidence="1 2">
    <name type="scientific">Vespula pensylvanica</name>
    <name type="common">Western yellow jacket</name>
    <name type="synonym">Wasp</name>
    <dbReference type="NCBI Taxonomy" id="30213"/>
    <lineage>
        <taxon>Eukaryota</taxon>
        <taxon>Metazoa</taxon>
        <taxon>Ecdysozoa</taxon>
        <taxon>Arthropoda</taxon>
        <taxon>Hexapoda</taxon>
        <taxon>Insecta</taxon>
        <taxon>Pterygota</taxon>
        <taxon>Neoptera</taxon>
        <taxon>Endopterygota</taxon>
        <taxon>Hymenoptera</taxon>
        <taxon>Apocrita</taxon>
        <taxon>Aculeata</taxon>
        <taxon>Vespoidea</taxon>
        <taxon>Vespidae</taxon>
        <taxon>Vespinae</taxon>
        <taxon>Vespula</taxon>
    </lineage>
</organism>
<dbReference type="EMBL" id="JACSDY010000021">
    <property type="protein sequence ID" value="KAF7394485.1"/>
    <property type="molecule type" value="Genomic_DNA"/>
</dbReference>
<comment type="caution">
    <text evidence="1">The sequence shown here is derived from an EMBL/GenBank/DDBJ whole genome shotgun (WGS) entry which is preliminary data.</text>
</comment>
<sequence length="114" mass="12667">MHQPISVAVQSDDLFYFPLHDLPYGLLVMYDGPDATEDSPINPALADSNAREPCHNLEMISSAILFMSASPKMLYMKTMFGGTMSHSSSDYGVKKAGNIMWSLEVSDMRRLLSM</sequence>
<accession>A0A834N2N2</accession>
<proteinExistence type="predicted"/>
<keyword evidence="2" id="KW-1185">Reference proteome</keyword>
<reference evidence="1" key="1">
    <citation type="journal article" date="2020" name="G3 (Bethesda)">
        <title>High-Quality Assemblies for Three Invasive Social Wasps from the &lt;i&gt;Vespula&lt;/i&gt; Genus.</title>
        <authorList>
            <person name="Harrop T.W.R."/>
            <person name="Guhlin J."/>
            <person name="McLaughlin G.M."/>
            <person name="Permina E."/>
            <person name="Stockwell P."/>
            <person name="Gilligan J."/>
            <person name="Le Lec M.F."/>
            <person name="Gruber M.A.M."/>
            <person name="Quinn O."/>
            <person name="Lovegrove M."/>
            <person name="Duncan E.J."/>
            <person name="Remnant E.J."/>
            <person name="Van Eeckhoven J."/>
            <person name="Graham B."/>
            <person name="Knapp R.A."/>
            <person name="Langford K.W."/>
            <person name="Kronenberg Z."/>
            <person name="Press M.O."/>
            <person name="Eacker S.M."/>
            <person name="Wilson-Rankin E.E."/>
            <person name="Purcell J."/>
            <person name="Lester P.J."/>
            <person name="Dearden P.K."/>
        </authorList>
    </citation>
    <scope>NUCLEOTIDE SEQUENCE</scope>
    <source>
        <strain evidence="1">Volc-1</strain>
    </source>
</reference>
<evidence type="ECO:0000313" key="1">
    <source>
        <dbReference type="EMBL" id="KAF7394485.1"/>
    </source>
</evidence>
<dbReference type="Proteomes" id="UP000600918">
    <property type="component" value="Unassembled WGS sequence"/>
</dbReference>
<gene>
    <name evidence="1" type="ORF">H0235_017080</name>
</gene>
<name>A0A834N2N2_VESPE</name>
<evidence type="ECO:0000313" key="2">
    <source>
        <dbReference type="Proteomes" id="UP000600918"/>
    </source>
</evidence>
<protein>
    <submittedName>
        <fullName evidence="1">Uncharacterized protein</fullName>
    </submittedName>
</protein>